<keyword evidence="3" id="KW-0732">Signal</keyword>
<comment type="caution">
    <text evidence="6">The sequence shown here is derived from an EMBL/GenBank/DDBJ whole genome shotgun (WGS) entry which is preliminary data.</text>
</comment>
<evidence type="ECO:0000259" key="4">
    <source>
        <dbReference type="PROSITE" id="PS50279"/>
    </source>
</evidence>
<comment type="caution">
    <text evidence="2">Lacks conserved residue(s) required for the propagation of feature annotation.</text>
</comment>
<dbReference type="Pfam" id="PF00014">
    <property type="entry name" value="Kunitz_BPTI"/>
    <property type="match status" value="1"/>
</dbReference>
<evidence type="ECO:0000256" key="3">
    <source>
        <dbReference type="SAM" id="SignalP"/>
    </source>
</evidence>
<feature type="domain" description="Sushi" evidence="5">
    <location>
        <begin position="205"/>
        <end position="272"/>
    </location>
</feature>
<dbReference type="GO" id="GO:0005615">
    <property type="term" value="C:extracellular space"/>
    <property type="evidence" value="ECO:0007669"/>
    <property type="project" value="TreeGrafter"/>
</dbReference>
<reference evidence="6" key="1">
    <citation type="journal article" date="2021" name="Genome Biol. Evol.">
        <title>A High-Quality Reference Genome for a Parasitic Bivalve with Doubly Uniparental Inheritance (Bivalvia: Unionida).</title>
        <authorList>
            <person name="Smith C.H."/>
        </authorList>
    </citation>
    <scope>NUCLEOTIDE SEQUENCE</scope>
    <source>
        <strain evidence="6">CHS0354</strain>
    </source>
</reference>
<dbReference type="PROSITE" id="PS00280">
    <property type="entry name" value="BPTI_KUNITZ_1"/>
    <property type="match status" value="1"/>
</dbReference>
<keyword evidence="1" id="KW-1015">Disulfide bond</keyword>
<dbReference type="SUPFAM" id="SSF57535">
    <property type="entry name" value="Complement control module/SCR domain"/>
    <property type="match status" value="1"/>
</dbReference>
<dbReference type="InterPro" id="IPR000436">
    <property type="entry name" value="Sushi_SCR_CCP_dom"/>
</dbReference>
<dbReference type="InterPro" id="IPR002223">
    <property type="entry name" value="Kunitz_BPTI"/>
</dbReference>
<gene>
    <name evidence="6" type="ORF">CHS0354_031533</name>
</gene>
<feature type="chain" id="PRO_5042178442" description="BPTI/Kunitz inhibitor domain-containing protein" evidence="3">
    <location>
        <begin position="23"/>
        <end position="406"/>
    </location>
</feature>
<evidence type="ECO:0008006" key="8">
    <source>
        <dbReference type="Google" id="ProtNLM"/>
    </source>
</evidence>
<accession>A0AAE0VWQ0</accession>
<dbReference type="CDD" id="cd00109">
    <property type="entry name" value="Kunitz-type"/>
    <property type="match status" value="1"/>
</dbReference>
<dbReference type="EMBL" id="JAEAOA010001885">
    <property type="protein sequence ID" value="KAK3592022.1"/>
    <property type="molecule type" value="Genomic_DNA"/>
</dbReference>
<reference evidence="6" key="3">
    <citation type="submission" date="2023-05" db="EMBL/GenBank/DDBJ databases">
        <authorList>
            <person name="Smith C.H."/>
        </authorList>
    </citation>
    <scope>NUCLEOTIDE SEQUENCE</scope>
    <source>
        <strain evidence="6">CHS0354</strain>
        <tissue evidence="6">Mantle</tissue>
    </source>
</reference>
<dbReference type="PANTHER" id="PTHR10083">
    <property type="entry name" value="KUNITZ-TYPE PROTEASE INHIBITOR-RELATED"/>
    <property type="match status" value="1"/>
</dbReference>
<dbReference type="Proteomes" id="UP001195483">
    <property type="component" value="Unassembled WGS sequence"/>
</dbReference>
<sequence length="406" mass="44568">MNMLGCVPLIICLQICVWLSDGADLCSDKCEKTHICVRHPRERRMVCILKRCMKIRSRGFCRKFTFRYYFDPLSFECIRFAYGGCYGSRNNFMSKESCESRCTPPPLETNVFTAINLTTTTTATTSLTTTMTTARTAPTISTNTWITTTTSTNTTTNTPAPLPTTTTTPITTIITNVSTPPTTTTHTTIPITTIIPATTTTTTAVSCGIPPSISGLKLLNFTNGTLPGDVRYYICQNESLTFDYTFTANSECSSIKCQNDGHWTKFNGTCSEPFLGLSTNADGSIAGSWGRITSPNRPLVYVPPNHAVYRYSIITTGRSITFTFNGAFGIDSMSFLVIFCGFDVPIDQQDVIYRNTSTNPGNFTCLSGCATIAFQVSDLGLGSRLGFDITWQALNNNFILSIVKYS</sequence>
<organism evidence="6 7">
    <name type="scientific">Potamilus streckersoni</name>
    <dbReference type="NCBI Taxonomy" id="2493646"/>
    <lineage>
        <taxon>Eukaryota</taxon>
        <taxon>Metazoa</taxon>
        <taxon>Spiralia</taxon>
        <taxon>Lophotrochozoa</taxon>
        <taxon>Mollusca</taxon>
        <taxon>Bivalvia</taxon>
        <taxon>Autobranchia</taxon>
        <taxon>Heteroconchia</taxon>
        <taxon>Palaeoheterodonta</taxon>
        <taxon>Unionida</taxon>
        <taxon>Unionoidea</taxon>
        <taxon>Unionidae</taxon>
        <taxon>Ambleminae</taxon>
        <taxon>Lampsilini</taxon>
        <taxon>Potamilus</taxon>
    </lineage>
</organism>
<feature type="signal peptide" evidence="3">
    <location>
        <begin position="1"/>
        <end position="22"/>
    </location>
</feature>
<dbReference type="PROSITE" id="PS50279">
    <property type="entry name" value="BPTI_KUNITZ_2"/>
    <property type="match status" value="1"/>
</dbReference>
<dbReference type="InterPro" id="IPR020901">
    <property type="entry name" value="Prtase_inh_Kunz-CS"/>
</dbReference>
<dbReference type="Gene3D" id="4.10.410.10">
    <property type="entry name" value="Pancreatic trypsin inhibitor Kunitz domain"/>
    <property type="match status" value="1"/>
</dbReference>
<name>A0AAE0VWQ0_9BIVA</name>
<dbReference type="InterPro" id="IPR035976">
    <property type="entry name" value="Sushi/SCR/CCP_sf"/>
</dbReference>
<protein>
    <recommendedName>
        <fullName evidence="8">BPTI/Kunitz inhibitor domain-containing protein</fullName>
    </recommendedName>
</protein>
<dbReference type="InterPro" id="IPR050098">
    <property type="entry name" value="TFPI/VKTCI-like"/>
</dbReference>
<dbReference type="SUPFAM" id="SSF57362">
    <property type="entry name" value="BPTI-like"/>
    <property type="match status" value="1"/>
</dbReference>
<keyword evidence="2" id="KW-0768">Sushi</keyword>
<dbReference type="PROSITE" id="PS50923">
    <property type="entry name" value="SUSHI"/>
    <property type="match status" value="1"/>
</dbReference>
<dbReference type="AlphaFoldDB" id="A0AAE0VWQ0"/>
<keyword evidence="7" id="KW-1185">Reference proteome</keyword>
<feature type="domain" description="BPTI/Kunitz inhibitor" evidence="4">
    <location>
        <begin position="52"/>
        <end position="102"/>
    </location>
</feature>
<evidence type="ECO:0000313" key="6">
    <source>
        <dbReference type="EMBL" id="KAK3592022.1"/>
    </source>
</evidence>
<dbReference type="PANTHER" id="PTHR10083:SF374">
    <property type="entry name" value="BPTI_KUNITZ INHIBITOR DOMAIN-CONTAINING PROTEIN"/>
    <property type="match status" value="1"/>
</dbReference>
<proteinExistence type="predicted"/>
<evidence type="ECO:0000259" key="5">
    <source>
        <dbReference type="PROSITE" id="PS50923"/>
    </source>
</evidence>
<dbReference type="InterPro" id="IPR035914">
    <property type="entry name" value="Sperma_CUB_dom_sf"/>
</dbReference>
<evidence type="ECO:0000256" key="1">
    <source>
        <dbReference type="ARBA" id="ARBA00023157"/>
    </source>
</evidence>
<dbReference type="SUPFAM" id="SSF49854">
    <property type="entry name" value="Spermadhesin, CUB domain"/>
    <property type="match status" value="1"/>
</dbReference>
<dbReference type="InterPro" id="IPR036880">
    <property type="entry name" value="Kunitz_BPTI_sf"/>
</dbReference>
<evidence type="ECO:0000256" key="2">
    <source>
        <dbReference type="PROSITE-ProRule" id="PRU00302"/>
    </source>
</evidence>
<dbReference type="SMART" id="SM00131">
    <property type="entry name" value="KU"/>
    <property type="match status" value="1"/>
</dbReference>
<reference evidence="6" key="2">
    <citation type="journal article" date="2021" name="Genome Biol. Evol.">
        <title>Developing a high-quality reference genome for a parasitic bivalve with doubly uniparental inheritance (Bivalvia: Unionida).</title>
        <authorList>
            <person name="Smith C.H."/>
        </authorList>
    </citation>
    <scope>NUCLEOTIDE SEQUENCE</scope>
    <source>
        <strain evidence="6">CHS0354</strain>
        <tissue evidence="6">Mantle</tissue>
    </source>
</reference>
<evidence type="ECO:0000313" key="7">
    <source>
        <dbReference type="Proteomes" id="UP001195483"/>
    </source>
</evidence>
<dbReference type="GO" id="GO:0004867">
    <property type="term" value="F:serine-type endopeptidase inhibitor activity"/>
    <property type="evidence" value="ECO:0007669"/>
    <property type="project" value="InterPro"/>
</dbReference>